<accession>A0A022PMY4</accession>
<evidence type="ECO:0000256" key="1">
    <source>
        <dbReference type="ARBA" id="ARBA00023125"/>
    </source>
</evidence>
<dbReference type="RefSeq" id="WP_036775796.1">
    <property type="nucleotide sequence ID" value="NZ_CAWLTM010000111.1"/>
</dbReference>
<dbReference type="InterPro" id="IPR016032">
    <property type="entry name" value="Sig_transdc_resp-reg_C-effctor"/>
</dbReference>
<dbReference type="AlphaFoldDB" id="A0A022PMY4"/>
<keyword evidence="1" id="KW-0238">DNA-binding</keyword>
<dbReference type="PATRIC" id="fig|1393736.3.peg.483"/>
<dbReference type="EMBL" id="JFGV01000004">
    <property type="protein sequence ID" value="EYU16961.1"/>
    <property type="molecule type" value="Genomic_DNA"/>
</dbReference>
<dbReference type="PROSITE" id="PS50043">
    <property type="entry name" value="HTH_LUXR_2"/>
    <property type="match status" value="1"/>
</dbReference>
<feature type="domain" description="HTH luxR-type" evidence="2">
    <location>
        <begin position="132"/>
        <end position="200"/>
    </location>
</feature>
<proteinExistence type="predicted"/>
<keyword evidence="4" id="KW-1185">Reference proteome</keyword>
<dbReference type="InterPro" id="IPR000792">
    <property type="entry name" value="Tscrpt_reg_LuxR_C"/>
</dbReference>
<dbReference type="CDD" id="cd06170">
    <property type="entry name" value="LuxR_C_like"/>
    <property type="match status" value="1"/>
</dbReference>
<sequence>MKILVVEECYYTRSGISEFLKQSDNAENLEIVDSPSINEAIDIVTHFSPDIVLANLTHYCHHASYCSDLQKFITLIDNTRIYIYLNSAYPYCDNHIALKDNAFILAKKNLTYLLNKISKTTLQEIQRHKATVDQCCSIFSPQEHKVIDYWMKETPNYKISQKLKISSSTVYSHKRHITEKMNVRNRIELCFIYNVFKYLY</sequence>
<organism evidence="3 4">
    <name type="scientific">Photorhabdus aegyptia</name>
    <dbReference type="NCBI Taxonomy" id="2805098"/>
    <lineage>
        <taxon>Bacteria</taxon>
        <taxon>Pseudomonadati</taxon>
        <taxon>Pseudomonadota</taxon>
        <taxon>Gammaproteobacteria</taxon>
        <taxon>Enterobacterales</taxon>
        <taxon>Morganellaceae</taxon>
        <taxon>Photorhabdus</taxon>
    </lineage>
</organism>
<evidence type="ECO:0000313" key="4">
    <source>
        <dbReference type="Proteomes" id="UP000023464"/>
    </source>
</evidence>
<reference evidence="3 4" key="1">
    <citation type="submission" date="2014-03" db="EMBL/GenBank/DDBJ databases">
        <title>Draft Genome of Photorhabdus luminescens BA1, an Egyptian Isolate.</title>
        <authorList>
            <person name="Ghazal S."/>
            <person name="Hurst S.G.IV."/>
            <person name="Morris K."/>
            <person name="Thomas K."/>
            <person name="Tisa L.S."/>
        </authorList>
    </citation>
    <scope>NUCLEOTIDE SEQUENCE [LARGE SCALE GENOMIC DNA]</scope>
    <source>
        <strain evidence="3 4">BA1</strain>
    </source>
</reference>
<dbReference type="Pfam" id="PF00196">
    <property type="entry name" value="GerE"/>
    <property type="match status" value="1"/>
</dbReference>
<dbReference type="GO" id="GO:0006355">
    <property type="term" value="P:regulation of DNA-templated transcription"/>
    <property type="evidence" value="ECO:0007669"/>
    <property type="project" value="InterPro"/>
</dbReference>
<dbReference type="SUPFAM" id="SSF46894">
    <property type="entry name" value="C-terminal effector domain of the bipartite response regulators"/>
    <property type="match status" value="1"/>
</dbReference>
<name>A0A022PMY4_9GAMM</name>
<evidence type="ECO:0000313" key="3">
    <source>
        <dbReference type="EMBL" id="EYU16961.1"/>
    </source>
</evidence>
<dbReference type="Proteomes" id="UP000023464">
    <property type="component" value="Unassembled WGS sequence"/>
</dbReference>
<comment type="caution">
    <text evidence="3">The sequence shown here is derived from an EMBL/GenBank/DDBJ whole genome shotgun (WGS) entry which is preliminary data.</text>
</comment>
<dbReference type="GO" id="GO:0003677">
    <property type="term" value="F:DNA binding"/>
    <property type="evidence" value="ECO:0007669"/>
    <property type="project" value="UniProtKB-KW"/>
</dbReference>
<evidence type="ECO:0000259" key="2">
    <source>
        <dbReference type="PROSITE" id="PS50043"/>
    </source>
</evidence>
<dbReference type="Gene3D" id="3.40.50.2300">
    <property type="match status" value="1"/>
</dbReference>
<gene>
    <name evidence="3" type="ORF">BA1DRAFT_00481</name>
</gene>
<protein>
    <submittedName>
        <fullName evidence="3">Response regulator CheY-like receiver protein</fullName>
    </submittedName>
</protein>
<dbReference type="SMART" id="SM00421">
    <property type="entry name" value="HTH_LUXR"/>
    <property type="match status" value="1"/>
</dbReference>